<evidence type="ECO:0000313" key="8">
    <source>
        <dbReference type="EMBL" id="CAG4995630.1"/>
    </source>
</evidence>
<evidence type="ECO:0000256" key="5">
    <source>
        <dbReference type="ARBA" id="ARBA00022679"/>
    </source>
</evidence>
<dbReference type="CDD" id="cd00609">
    <property type="entry name" value="AAT_like"/>
    <property type="match status" value="1"/>
</dbReference>
<dbReference type="InterPro" id="IPR050859">
    <property type="entry name" value="Class-I_PLP-dep_aminotransf"/>
</dbReference>
<accession>A0A8S3X231</accession>
<dbReference type="OrthoDB" id="691673at2759"/>
<dbReference type="InterPro" id="IPR004839">
    <property type="entry name" value="Aminotransferase_I/II_large"/>
</dbReference>
<dbReference type="GO" id="GO:0016212">
    <property type="term" value="F:kynurenine-oxoglutarate transaminase activity"/>
    <property type="evidence" value="ECO:0007669"/>
    <property type="project" value="TreeGrafter"/>
</dbReference>
<dbReference type="AlphaFoldDB" id="A0A8S3X231"/>
<evidence type="ECO:0000259" key="7">
    <source>
        <dbReference type="Pfam" id="PF00155"/>
    </source>
</evidence>
<evidence type="ECO:0000313" key="9">
    <source>
        <dbReference type="Proteomes" id="UP000691718"/>
    </source>
</evidence>
<evidence type="ECO:0000256" key="6">
    <source>
        <dbReference type="ARBA" id="ARBA00022898"/>
    </source>
</evidence>
<comment type="subunit">
    <text evidence="3">Homodimer.</text>
</comment>
<comment type="cofactor">
    <cofactor evidence="1">
        <name>pyridoxal 5'-phosphate</name>
        <dbReference type="ChEBI" id="CHEBI:597326"/>
    </cofactor>
</comment>
<dbReference type="Proteomes" id="UP000691718">
    <property type="component" value="Unassembled WGS sequence"/>
</dbReference>
<feature type="domain" description="Aminotransferase class I/classII large" evidence="7">
    <location>
        <begin position="131"/>
        <end position="461"/>
    </location>
</feature>
<dbReference type="PANTHER" id="PTHR42790">
    <property type="entry name" value="AMINOTRANSFERASE"/>
    <property type="match status" value="1"/>
</dbReference>
<keyword evidence="6" id="KW-0663">Pyridoxal phosphate</keyword>
<dbReference type="Pfam" id="PF00155">
    <property type="entry name" value="Aminotran_1_2"/>
    <property type="match status" value="1"/>
</dbReference>
<keyword evidence="5" id="KW-0808">Transferase</keyword>
<evidence type="ECO:0000256" key="2">
    <source>
        <dbReference type="ARBA" id="ARBA00007441"/>
    </source>
</evidence>
<dbReference type="FunFam" id="3.90.1150.10:FF:000166">
    <property type="entry name" value="Kynurenine/alpha-aminoadipate aminotransferase, mitochondrial"/>
    <property type="match status" value="1"/>
</dbReference>
<keyword evidence="4" id="KW-0032">Aminotransferase</keyword>
<keyword evidence="9" id="KW-1185">Reference proteome</keyword>
<evidence type="ECO:0000256" key="1">
    <source>
        <dbReference type="ARBA" id="ARBA00001933"/>
    </source>
</evidence>
<dbReference type="GO" id="GO:0030170">
    <property type="term" value="F:pyridoxal phosphate binding"/>
    <property type="evidence" value="ECO:0007669"/>
    <property type="project" value="InterPro"/>
</dbReference>
<dbReference type="GO" id="GO:1901605">
    <property type="term" value="P:alpha-amino acid metabolic process"/>
    <property type="evidence" value="ECO:0007669"/>
    <property type="project" value="TreeGrafter"/>
</dbReference>
<reference evidence="8" key="1">
    <citation type="submission" date="2021-04" db="EMBL/GenBank/DDBJ databases">
        <authorList>
            <person name="Tunstrom K."/>
        </authorList>
    </citation>
    <scope>NUCLEOTIDE SEQUENCE</scope>
</reference>
<gene>
    <name evidence="8" type="ORF">PAPOLLO_LOCUS12862</name>
</gene>
<name>A0A8S3X231_PARAO</name>
<comment type="similarity">
    <text evidence="2">Belongs to the class-I pyridoxal-phosphate-dependent aminotransferase family.</text>
</comment>
<dbReference type="FunFam" id="3.40.640.10:FF:000053">
    <property type="entry name" value="Aminotransferase, class I"/>
    <property type="match status" value="1"/>
</dbReference>
<evidence type="ECO:0000256" key="3">
    <source>
        <dbReference type="ARBA" id="ARBA00011738"/>
    </source>
</evidence>
<proteinExistence type="inferred from homology"/>
<dbReference type="EMBL" id="CAJQZP010000904">
    <property type="protein sequence ID" value="CAG4995630.1"/>
    <property type="molecule type" value="Genomic_DNA"/>
</dbReference>
<organism evidence="8 9">
    <name type="scientific">Parnassius apollo</name>
    <name type="common">Apollo butterfly</name>
    <name type="synonym">Papilio apollo</name>
    <dbReference type="NCBI Taxonomy" id="110799"/>
    <lineage>
        <taxon>Eukaryota</taxon>
        <taxon>Metazoa</taxon>
        <taxon>Ecdysozoa</taxon>
        <taxon>Arthropoda</taxon>
        <taxon>Hexapoda</taxon>
        <taxon>Insecta</taxon>
        <taxon>Pterygota</taxon>
        <taxon>Neoptera</taxon>
        <taxon>Endopterygota</taxon>
        <taxon>Lepidoptera</taxon>
        <taxon>Glossata</taxon>
        <taxon>Ditrysia</taxon>
        <taxon>Papilionoidea</taxon>
        <taxon>Papilionidae</taxon>
        <taxon>Parnassiinae</taxon>
        <taxon>Parnassini</taxon>
        <taxon>Parnassius</taxon>
        <taxon>Parnassius</taxon>
    </lineage>
</organism>
<comment type="caution">
    <text evidence="8">The sequence shown here is derived from an EMBL/GenBank/DDBJ whole genome shotgun (WGS) entry which is preliminary data.</text>
</comment>
<evidence type="ECO:0000256" key="4">
    <source>
        <dbReference type="ARBA" id="ARBA00022576"/>
    </source>
</evidence>
<dbReference type="PANTHER" id="PTHR42790:SF19">
    <property type="entry name" value="KYNURENINE_ALPHA-AMINOADIPATE AMINOTRANSFERASE, MITOCHONDRIAL"/>
    <property type="match status" value="1"/>
</dbReference>
<protein>
    <submittedName>
        <fullName evidence="8">(apollo) hypothetical protein</fullName>
    </submittedName>
</protein>
<sequence>MFSPLKFQPNLKLLKKLLYARAVYNIRYSSKLSYSDDTPEILKFYSDTPWDLGDKYPILTEQDYNRFISKKALKREPALTRQITTLAYKVGKQVISLAEGMPNEDMFPFSQLQLHFKAGGELKLEGKELATALQYMPSQGHPALITELREFQRSLHRAPGARDVLVTNGAQHGIYQCMDMLLDPGDPVILSEFSYTGVISVLRPYDPEIISIPEDDNGMSAETLEAILESRLARGLKMPKVMYVVPTGSNPTGLIIPEERKKQLYELACRYNFLIIEDDPYMFLNYSGERTPSFLSLDVCGRVLRLDSTSKCLSAGLRAGWLTAPQALVARAELHSQAELLHPATLSQVIILRLISDRSELAAHMIRVRSFYRLRRDALQHALQELSGLAHWTSPRAGMFFWMRVDGVDDVYNMVFHRAFERGLMLVPGHAFTYDTSLPCPYLRLTFSKIPEQDMKLAAKQLAAIIREEQKFLQTRPQRLATER</sequence>